<comment type="caution">
    <text evidence="1">The sequence shown here is derived from an EMBL/GenBank/DDBJ whole genome shotgun (WGS) entry which is preliminary data.</text>
</comment>
<evidence type="ECO:0000313" key="2">
    <source>
        <dbReference type="Proteomes" id="UP000238375"/>
    </source>
</evidence>
<organism evidence="1 2">
    <name type="scientific">Spirosoma oryzae</name>
    <dbReference type="NCBI Taxonomy" id="1469603"/>
    <lineage>
        <taxon>Bacteria</taxon>
        <taxon>Pseudomonadati</taxon>
        <taxon>Bacteroidota</taxon>
        <taxon>Cytophagia</taxon>
        <taxon>Cytophagales</taxon>
        <taxon>Cytophagaceae</taxon>
        <taxon>Spirosoma</taxon>
    </lineage>
</organism>
<protein>
    <submittedName>
        <fullName evidence="1">Uncharacterized protein</fullName>
    </submittedName>
</protein>
<name>A0A2T0SKD5_9BACT</name>
<dbReference type="Proteomes" id="UP000238375">
    <property type="component" value="Unassembled WGS sequence"/>
</dbReference>
<evidence type="ECO:0000313" key="1">
    <source>
        <dbReference type="EMBL" id="PRY33877.1"/>
    </source>
</evidence>
<proteinExistence type="predicted"/>
<dbReference type="AlphaFoldDB" id="A0A2T0SKD5"/>
<accession>A0A2T0SKD5</accession>
<dbReference type="RefSeq" id="WP_106139541.1">
    <property type="nucleotide sequence ID" value="NZ_PVTE01000019.1"/>
</dbReference>
<dbReference type="EMBL" id="PVTE01000019">
    <property type="protein sequence ID" value="PRY33877.1"/>
    <property type="molecule type" value="Genomic_DNA"/>
</dbReference>
<dbReference type="OrthoDB" id="831253at2"/>
<reference evidence="1 2" key="1">
    <citation type="submission" date="2018-03" db="EMBL/GenBank/DDBJ databases">
        <title>Genomic Encyclopedia of Archaeal and Bacterial Type Strains, Phase II (KMG-II): from individual species to whole genera.</title>
        <authorList>
            <person name="Goeker M."/>
        </authorList>
    </citation>
    <scope>NUCLEOTIDE SEQUENCE [LARGE SCALE GENOMIC DNA]</scope>
    <source>
        <strain evidence="1 2">DSM 28354</strain>
    </source>
</reference>
<gene>
    <name evidence="1" type="ORF">CLV58_11926</name>
</gene>
<sequence>MDNLFYVPAERILFWITGYTAFNNTSNLADKVRSLLSVGEKFSRGVGGDLEQVKTDLITKSSRYKHMQVFWLEGAENHPDAFELNGHWTMWEWIEN</sequence>
<keyword evidence="2" id="KW-1185">Reference proteome</keyword>